<organism evidence="3 4">
    <name type="scientific">Triplophysa rosa</name>
    <name type="common">Cave loach</name>
    <dbReference type="NCBI Taxonomy" id="992332"/>
    <lineage>
        <taxon>Eukaryota</taxon>
        <taxon>Metazoa</taxon>
        <taxon>Chordata</taxon>
        <taxon>Craniata</taxon>
        <taxon>Vertebrata</taxon>
        <taxon>Euteleostomi</taxon>
        <taxon>Actinopterygii</taxon>
        <taxon>Neopterygii</taxon>
        <taxon>Teleostei</taxon>
        <taxon>Ostariophysi</taxon>
        <taxon>Cypriniformes</taxon>
        <taxon>Nemacheilidae</taxon>
        <taxon>Triplophysa</taxon>
    </lineage>
</organism>
<dbReference type="InterPro" id="IPR001368">
    <property type="entry name" value="TNFR/NGFR_Cys_rich_reg"/>
</dbReference>
<dbReference type="Pfam" id="PF07699">
    <property type="entry name" value="Ephrin_rec_like"/>
    <property type="match status" value="1"/>
</dbReference>
<name>A0A9W7WIK6_TRIRA</name>
<feature type="domain" description="TNFR-Cys" evidence="2">
    <location>
        <begin position="88"/>
        <end position="125"/>
    </location>
</feature>
<gene>
    <name evidence="3" type="ORF">IRJ41_001249</name>
</gene>
<accession>A0A9W7WIK6</accession>
<proteinExistence type="predicted"/>
<feature type="domain" description="TNFR-Cys" evidence="2">
    <location>
        <begin position="706"/>
        <end position="743"/>
    </location>
</feature>
<feature type="domain" description="TNFR-Cys" evidence="2">
    <location>
        <begin position="1823"/>
        <end position="1856"/>
    </location>
</feature>
<dbReference type="InterPro" id="IPR009030">
    <property type="entry name" value="Growth_fac_rcpt_cys_sf"/>
</dbReference>
<evidence type="ECO:0000313" key="3">
    <source>
        <dbReference type="EMBL" id="KAI7800355.1"/>
    </source>
</evidence>
<dbReference type="SUPFAM" id="SSF57184">
    <property type="entry name" value="Growth factor receptor domain"/>
    <property type="match status" value="17"/>
</dbReference>
<feature type="domain" description="TNFR-Cys" evidence="2">
    <location>
        <begin position="2526"/>
        <end position="2565"/>
    </location>
</feature>
<comment type="caution">
    <text evidence="3">The sequence shown here is derived from an EMBL/GenBank/DDBJ whole genome shotgun (WGS) entry which is preliminary data.</text>
</comment>
<sequence length="4555" mass="481972">MINGSKHSNYFIFYYLHATQDPNPVPCPKGTYSRQPGLRDPSDCTKCPEGKYCYTENPQEEAIIEPTGNCPDGYFCPPGTGHPNSFPCQTGFFRNDSYGHSGEACVKCPSGYFCPTPATNTPTVCPQGFYCIEGSSAPEPCAEGMYGSRPGLSEALHCTPCSGGKYCTGLGRTEPTGNCEGGFYCRQASTSPIPPDGPKGGVCPSGSFCPSESVYPQPCPPGTYSNSTGLQHAEQCVSCPPGFYCLGTNSTFPTGPCFAGYYCIGSSATPVQHEAEEGHYALEGAVRAEPCPLGTFQPGRGYKSCIECQTGRLCNKTGLSHQPLCPPGHYCPAGTLIAHPCPPGTYTASSGAEDLEHCGPCDAGQNCHSPGLTAPQGPCEAGFYCTGGSHTASPVSSRYGDICPAGYYCPSGTRHPHEFPCPPGTWSNALGAQSVSSCWLCPAGFFCNSSGLIQPTGICAPGFYCAGGAKTAMPEDGATGNRCPAGYYCPQGCTSPLHCPDGTYSNSSGAAQCSDCPLGWLCLEGEGLQLCPKGHYCLGGTVDDILPCPPGTYSPKAGQSQVEQCLLCSAGMFCEDWGLVEPTGPCQAGYFCLAGVNFQNPDANISTGVGGPCPVGHYCPEGTGLPLPCLLGTFSNSLYVTTSSGCTVCPAGKFCSSVGLSRPSGLCQEGFYCPPGSTSSTGSGSEGGLCPQAHFCPTGSAIPVPCPAGTYTNLTGQIKCTPCHAGYYCPESTSKYTLFPCPPGFYCPDGTKHATQFPCPRGYYNPEPMTHSLDSCLPCPPGHYCEKERLATVSGKCKAGWFCVSAAWNAQPFDLDNYTNANCLCPASSTGGRCQEGFYCPSGSSEPLSCPPGAFCNATGLALPSGPCSPGYYCTREATSSKPTDGITGNICPPGTYCDEGSSAPEPCPAGTFSPVAGLVSQDLCRPCRAGYHCETTGLQAPTAPCREGYWCPPGQMDGLALLCLLGHYCPTGSPVPILCPSGTYQDKQKQVNCTMCTSGFYCDEAFGAANMSVLQPCPKGHYCPQGTGYAKQFPCPAGTYNPSERTDSQSACLLCPSGHFCPVVGLEEPTGLCLAGFWCKQGSVSPSPVDGLLGAECPLGHYCSKGTANPVPCPVGTWSNSTRLRSAEECQPCPGGFYCASTGLTEPTGHCSDGFYCAEKSKTPTPTDGISGQVCPEGHYCPAGATQPVPCDPGTFITVTQASQCWPCTAGWYCVDGIRLMCPAGFYCPEGTGYDWRPCPAGTYSPDSGLNTMSQCRECDAGHYCSLQNSTFVSGKCSEGYYCSRGNISPQPLTQSAGEGGSCPVGHFCLQGTAEPQPCPEGTYSNKTKLVKAEECLQCPAGHYCDRSGLTEPSGECWEGFYCRQEAILPNNPITDHRGGPCPTGYFCSRGSAAPQACPEGSVSSGERQASCSLCPQGYFCPANGSFSEGIECPMGHYCPIGTHQQNQHPCPTGTFNPHTRMSSHENCLPCPPGFFCESPGQSAVSGPCAAGYFCLSKAVSSAPLDGETGGRCPQGYYCPLGSSSPEPCPLGHYSNSSRNTKRDDCLPCPAGFACSSRGLSSPSHVCQMGYYCPQGQNSSQPVNYICLSGHMCPTGSTVPISCPLGTYQNLQGQAECSVCPAGFFCASLDTEIGGTSTPVPCPKGYYCPPGAESGMSFPCPVGTFNGQLGLSRVNQCVPCPPGKYCSSSGLDAPTGDCSPGFVCIQGASLSEPVGDSTGSRCTAGFNCPGGTRHMEPCPPGTFGSLEGAASVQMCQLCTPGQYCGEPGLSSPSGPCSAGYYCTLRSHSPTPQNYNKSGCEVSGTIHSVENSHPRIEFIGGVCPAGHYCPTGSTQPEPCPPGTFLGRCGATSETDCHLCTPGSYCPDWGQISVELLCPEGWFCPAGSVTGHHPDRQCPPGYACPYGTVEPTICPPGTNQPLPFQASCQPCPAGFYCLEGSSTPLPCPAGTLSMIEGLASQLDCAPCPPGFYCNVSGLTRPSGVCSAGHFCLSGATEPTPVSQMYGDICPAGYYCPEQSGVPLPCPVGFIFTDKGGTSFNDCTPCPPSRYCSAPGSSKPSGFCAPGHYCIGGAHTAAPQATPSQQNCFCDLIPVPLLQKYELCHKKHNLTCSIHTPVDAVDVWSALDLRPMSDEAQSELYRESPQHITQTCAGFKGDVCPIGSYCPVGSSLPQPCDAGFYCNESGLHIPVGLCFPGFYCPTGSSDPNAVLCPPGHCCPRGTPLALPCPEGTLRNSAGGSSVEDCQQCPPGYFCEQIGLTEPSGLCSEGFYCPGGQKSSRPPEYVCDAGHFCERGSVMQRPCFPGSVQPSIGQHKCELCPSRFFCPEKAMIYPIQCQPGFYCPVGAANQHPCPSGSYGNQSELAQSSECTLCDPGTYCMGSGNVSPTGPCSAGFLCFGGVSVPSPTDNETGMPCPSGSYCAAGSFAPVPCPKGTFSNQLQLSNLGQCQNCTPGFYCSVPGLTSVSGPCLPGFYCSGGSPTAAPVSAVFGDVCPPGHYCEIGSAVPTPCAVGSQRSDTGGKGAEDCMPCPGGQFQDQRGQRECKPCPPGFHCISFTQDFTGVSTPLICPEGFFCPNETQPGNPVPCPKGTYSDSVGLVSAEQCLVCPMGYFCGSDGLSKPSGPCAPGFLCFIQATVPNPTDNSTGTLCPPGAHCLLGLRAGECSAGYYCDWGSSSPEQSLCPAGFYCPTGTPKPLACTSGTFSSIMGNSQRENCEPCPAGFYCQGEGVAEPLPCPPGHFCPSGTSQGTQFPCPPGTVQPISGAVSSEECLPCPSGKFCANHGLSEPTGSCQDGYHCPSGSTSPNGTGNENKSTGNNMCPAGHYCPTGIGSPLPCPAGTFSSSPGLSVAEQCQPCPPGFFCEEPAMVHPSEAALCDAGYVCINGSHSARPVDGLRGYICPSGHSCPIGAPLEVPCEPGTYSNAPGAAHCLLCPAGTMCPSPGTQEPLPCPMGHYCPSGTAMAVPCPVGTMGQITRAQSVAACVSCPTGLYCGLPGSSQPQGQCQQGYFCQGGSAYPAPLNMSGYLRNGPCPHGHFCPSGTLMPLPCPAGTIRNLTGGYSIESCLPCPAGHYCASEGLDSPTGPCAAGFYCPLDFSSTTPHAFLCPKGHYCPLGSPLALPCPTGQYQPNPGSDNCIPCRPGYYCEEAIIGDPRPCPPHSYCPAATMIPQPCPNGTHTPPEAVGLQEERECLPCPPGKFCRVGKVKGQCAAGYICFSGSSEFTPQGNVQLNRDHCEWGVQCAGPCPAGFYCPEGTEEPLTCPANTIRQTPGGSDVHDCLVCPPAHWCKEGDPVLHICPPGYYCDGIADYESEGRPGPRECPLFTYRPTPGAGSKGDCLICPPGTFCNSTGLIDFSSFLCPPGHWCSGTGFPVLCPAGTFRAQPGAASASHCELCPPGTYCPDPRTTSYANTAGIPCRASYECPTGSVMEIPCRAGSYCGAQTGVPTLCPAGYFCPERSHTYSSPQQVCSFPYYCPANSSVMLSCADGWMPLNTRGLRTSQESSCVMCAAGTYRLSLSSHLNCLLCPPGYHCPPGSHHFSGQHCPVGYVCPQGTSEPIPCPPGSYGNRSGAESQEDCHKCPLSTFNHLHAQRACFPCGSSSTSAAGASSCTCIGKNRAFQHSDGSCLCKTGFVFYNELDFKSSTADSEFDCQPEAKKRCWAGQVRLASTLECVVPSTYSCNVTCGPHGGSLDVGMGICHCERYVSVEELCNSSCLSTLPVLSARLLNDGQLLLRIKGSDESRTWSRKMVNVLGPNVHVKNIGRIHFVQFAPDGVFGWILKDLLLIDSLLTERVEILERDLRRKRDADQNEIFRHLPRIPNPIACLSLNDMLIFQLTINHTGRQLSHFPVYQKDHLFSSNPGWDFGAFRRLQHLIKHTQLNSTRFAHVFMEPGKYVFVDNAVSDWSLIVVVSEWGSECSPSTAAFQPVTPAQLVRHGIIKQHSLNLLPDWGIITGCLSLLALLIVVLTTSALVLRPNRAHLIAQGRPKAKWRSLGEPKVPIEYVYNTDCMDGSEPLGLRRIGEGAESEEPAVCKGGFKNTLMELEEFNVKTLYDKLEDQNLHLASQLAKHRKDTQDFYRNMCQQIDALRDTLENMEPSKMNQLKNMLDNEMLVRKESTHEPWMGLMGDLLKSLEAVMFRMNGDVLQQQDSTATNSRRESERHAGYIQFSPADMTELKEKMDTYPCHRTSGRSTVPCVSEEELAKFVCLTPLSRTLLEIKESLQMLVHTPSTEEVIISPVESEMTHLIPVALDNLSPQHFAVFLFGCHVVRLLHRACAFPPVMLLLAKTVPVSHCDNLLAYCNKNFYYDTANQILYILESKLQNAGQFISVILHTMAYITSGSKPPEFMKTFHLAISALSMQLFHHSFTEDQRKQQRDEDTQEAFGTIVEDFFSVKVPAETHFAEHMLAERQKVYKYFKLEQLLNELKPTLKDRHGEGRRKSSLKIPIPGLCVEKEINKLDEVYQELSSKLDSLPEKNTPKLDKPLQDQHMMVELQKCTVEQRLKEMKERFSKLSSSQRIGFSEEKAAHSKIQARENSQSPSKHKPNSGGSEEQPSATARTAHK</sequence>
<dbReference type="Gene3D" id="2.10.50.10">
    <property type="entry name" value="Tumor Necrosis Factor Receptor, subunit A, domain 2"/>
    <property type="match status" value="21"/>
</dbReference>
<protein>
    <recommendedName>
        <fullName evidence="2">TNFR-Cys domain-containing protein</fullName>
    </recommendedName>
</protein>
<feature type="domain" description="TNFR-Cys" evidence="2">
    <location>
        <begin position="2831"/>
        <end position="2868"/>
    </location>
</feature>
<evidence type="ECO:0000256" key="1">
    <source>
        <dbReference type="SAM" id="MobiDB-lite"/>
    </source>
</evidence>
<dbReference type="Proteomes" id="UP001059041">
    <property type="component" value="Linkage Group LG14"/>
</dbReference>
<dbReference type="SUPFAM" id="SSF57586">
    <property type="entry name" value="TNF receptor-like"/>
    <property type="match status" value="1"/>
</dbReference>
<feature type="domain" description="TNFR-Cys" evidence="2">
    <location>
        <begin position="2911"/>
        <end position="2945"/>
    </location>
</feature>
<evidence type="ECO:0000259" key="2">
    <source>
        <dbReference type="SMART" id="SM00208"/>
    </source>
</evidence>
<dbReference type="PANTHER" id="PTHR46104:SF1">
    <property type="entry name" value="GENE 9195-RELATED"/>
    <property type="match status" value="1"/>
</dbReference>
<evidence type="ECO:0000313" key="4">
    <source>
        <dbReference type="Proteomes" id="UP001059041"/>
    </source>
</evidence>
<dbReference type="EMBL" id="JAFHDT010000014">
    <property type="protein sequence ID" value="KAI7800355.1"/>
    <property type="molecule type" value="Genomic_DNA"/>
</dbReference>
<dbReference type="InterPro" id="IPR011641">
    <property type="entry name" value="Tyr-kin_ephrin_A/B_rcpt-like"/>
</dbReference>
<feature type="domain" description="TNFR-Cys" evidence="2">
    <location>
        <begin position="1176"/>
        <end position="1206"/>
    </location>
</feature>
<reference evidence="3" key="1">
    <citation type="submission" date="2021-02" db="EMBL/GenBank/DDBJ databases">
        <title>Comparative genomics reveals that relaxation of natural selection precedes convergent phenotypic evolution of cavefish.</title>
        <authorList>
            <person name="Peng Z."/>
        </authorList>
    </citation>
    <scope>NUCLEOTIDE SEQUENCE</scope>
    <source>
        <tissue evidence="3">Muscle</tissue>
    </source>
</reference>
<dbReference type="PANTHER" id="PTHR46104">
    <property type="entry name" value="GENE 9195-RELATED-RELATED"/>
    <property type="match status" value="1"/>
</dbReference>
<dbReference type="SMART" id="SM00208">
    <property type="entry name" value="TNFR"/>
    <property type="match status" value="8"/>
</dbReference>
<keyword evidence="4" id="KW-1185">Reference proteome</keyword>
<feature type="domain" description="TNFR-Cys" evidence="2">
    <location>
        <begin position="483"/>
        <end position="513"/>
    </location>
</feature>
<dbReference type="SMART" id="SM01411">
    <property type="entry name" value="Ephrin_rec_like"/>
    <property type="match status" value="52"/>
</dbReference>
<feature type="compositionally biased region" description="Polar residues" evidence="1">
    <location>
        <begin position="4539"/>
        <end position="4555"/>
    </location>
</feature>
<feature type="region of interest" description="Disordered" evidence="1">
    <location>
        <begin position="4502"/>
        <end position="4555"/>
    </location>
</feature>